<evidence type="ECO:0000313" key="3">
    <source>
        <dbReference type="Proteomes" id="UP000028602"/>
    </source>
</evidence>
<organism evidence="2 3">
    <name type="scientific">Tatumella ptyseos ATCC 33301</name>
    <dbReference type="NCBI Taxonomy" id="1005995"/>
    <lineage>
        <taxon>Bacteria</taxon>
        <taxon>Pseudomonadati</taxon>
        <taxon>Pseudomonadota</taxon>
        <taxon>Gammaproteobacteria</taxon>
        <taxon>Enterobacterales</taxon>
        <taxon>Erwiniaceae</taxon>
        <taxon>Tatumella</taxon>
    </lineage>
</organism>
<keyword evidence="2" id="KW-0489">Methyltransferase</keyword>
<accession>A0A085JKS9</accession>
<comment type="caution">
    <text evidence="2">The sequence shown here is derived from an EMBL/GenBank/DDBJ whole genome shotgun (WGS) entry which is preliminary data.</text>
</comment>
<evidence type="ECO:0000256" key="1">
    <source>
        <dbReference type="SAM" id="MobiDB-lite"/>
    </source>
</evidence>
<gene>
    <name evidence="2" type="ORF">GTPT_1017</name>
</gene>
<feature type="region of interest" description="Disordered" evidence="1">
    <location>
        <begin position="58"/>
        <end position="99"/>
    </location>
</feature>
<reference evidence="2 3" key="1">
    <citation type="submission" date="2014-05" db="EMBL/GenBank/DDBJ databases">
        <title>ATOL: Assembling a taxonomically balanced genome-scale reconstruction of the evolutionary history of the Enterobacteriaceae.</title>
        <authorList>
            <person name="Plunkett G.III."/>
            <person name="Neeno-Eckwall E.C."/>
            <person name="Glasner J.D."/>
            <person name="Perna N.T."/>
        </authorList>
    </citation>
    <scope>NUCLEOTIDE SEQUENCE [LARGE SCALE GENOMIC DNA]</scope>
    <source>
        <strain evidence="2 3">ATCC 33301</strain>
    </source>
</reference>
<sequence length="99" mass="11067">MSYIRPLPKPQKKFRGEVTADKVTHSVRLPLSSGNIDQRTWCADFFYPRFPAQQISKSANQQISKSANQQISKSANQQISKSANQQISKSANQQISKSG</sequence>
<dbReference type="Proteomes" id="UP000028602">
    <property type="component" value="Unassembled WGS sequence"/>
</dbReference>
<name>A0A085JKS9_9GAMM</name>
<evidence type="ECO:0000313" key="2">
    <source>
        <dbReference type="EMBL" id="KFD21075.1"/>
    </source>
</evidence>
<dbReference type="AlphaFoldDB" id="A0A085JKS9"/>
<dbReference type="EMBL" id="JMPR01000018">
    <property type="protein sequence ID" value="KFD21075.1"/>
    <property type="molecule type" value="Genomic_DNA"/>
</dbReference>
<proteinExistence type="predicted"/>
<dbReference type="EC" id="2.1.1.63" evidence="2"/>
<keyword evidence="2" id="KW-0808">Transferase</keyword>
<protein>
    <submittedName>
        <fullName evidence="2">Methylated-DNA-[protein]-cysteine methyltransferase</fullName>
        <ecNumber evidence="2">2.1.1.63</ecNumber>
    </submittedName>
</protein>
<keyword evidence="3" id="KW-1185">Reference proteome</keyword>
<dbReference type="GO" id="GO:0003908">
    <property type="term" value="F:methylated-DNA-[protein]-cysteine S-methyltransferase activity"/>
    <property type="evidence" value="ECO:0007669"/>
    <property type="project" value="UniProtKB-EC"/>
</dbReference>
<dbReference type="GO" id="GO:0032259">
    <property type="term" value="P:methylation"/>
    <property type="evidence" value="ECO:0007669"/>
    <property type="project" value="UniProtKB-KW"/>
</dbReference>